<evidence type="ECO:0000256" key="1">
    <source>
        <dbReference type="SAM" id="Phobius"/>
    </source>
</evidence>
<dbReference type="EMBL" id="RJJD01000008">
    <property type="protein sequence ID" value="RNI25730.1"/>
    <property type="molecule type" value="Genomic_DNA"/>
</dbReference>
<dbReference type="Proteomes" id="UP000272117">
    <property type="component" value="Unassembled WGS sequence"/>
</dbReference>
<sequence>MKFLGLLIFLVGLVSLLVASFGANHFLLLWVDNWGRPLGWVIRVAITLAGYLLYYLHRNDD</sequence>
<protein>
    <recommendedName>
        <fullName evidence="4">DUF378 domain-containing protein</fullName>
    </recommendedName>
</protein>
<comment type="caution">
    <text evidence="2">The sequence shown here is derived from an EMBL/GenBank/DDBJ whole genome shotgun (WGS) entry which is preliminary data.</text>
</comment>
<proteinExistence type="predicted"/>
<keyword evidence="1" id="KW-0472">Membrane</keyword>
<evidence type="ECO:0000313" key="3">
    <source>
        <dbReference type="Proteomes" id="UP000272117"/>
    </source>
</evidence>
<keyword evidence="3" id="KW-1185">Reference proteome</keyword>
<evidence type="ECO:0008006" key="4">
    <source>
        <dbReference type="Google" id="ProtNLM"/>
    </source>
</evidence>
<keyword evidence="1" id="KW-0812">Transmembrane</keyword>
<dbReference type="AlphaFoldDB" id="A0A3M9MJI0"/>
<name>A0A3M9MJI0_9BACT</name>
<dbReference type="OrthoDB" id="332088at2"/>
<dbReference type="RefSeq" id="WP_123127358.1">
    <property type="nucleotide sequence ID" value="NZ_RJJD01000008.1"/>
</dbReference>
<evidence type="ECO:0000313" key="2">
    <source>
        <dbReference type="EMBL" id="RNI25730.1"/>
    </source>
</evidence>
<feature type="transmembrane region" description="Helical" evidence="1">
    <location>
        <begin position="38"/>
        <end position="56"/>
    </location>
</feature>
<keyword evidence="1" id="KW-1133">Transmembrane helix</keyword>
<reference evidence="2 3" key="1">
    <citation type="submission" date="2018-11" db="EMBL/GenBank/DDBJ databases">
        <title>Rufibacter latericius sp. nov., isolated from water in Baiyang Lake.</title>
        <authorList>
            <person name="Yang Y."/>
        </authorList>
    </citation>
    <scope>NUCLEOTIDE SEQUENCE [LARGE SCALE GENOMIC DNA]</scope>
    <source>
        <strain evidence="2 3">R-22-1c-1</strain>
    </source>
</reference>
<accession>A0A3M9MJI0</accession>
<gene>
    <name evidence="2" type="ORF">EFB08_12820</name>
</gene>
<organism evidence="2 3">
    <name type="scientific">Rufibacter latericius</name>
    <dbReference type="NCBI Taxonomy" id="2487040"/>
    <lineage>
        <taxon>Bacteria</taxon>
        <taxon>Pseudomonadati</taxon>
        <taxon>Bacteroidota</taxon>
        <taxon>Cytophagia</taxon>
        <taxon>Cytophagales</taxon>
        <taxon>Hymenobacteraceae</taxon>
        <taxon>Rufibacter</taxon>
    </lineage>
</organism>